<evidence type="ECO:0000256" key="1">
    <source>
        <dbReference type="SAM" id="SignalP"/>
    </source>
</evidence>
<feature type="signal peptide" evidence="1">
    <location>
        <begin position="1"/>
        <end position="26"/>
    </location>
</feature>
<organism evidence="3 4">
    <name type="scientific">Celeribacter marinus</name>
    <dbReference type="NCBI Taxonomy" id="1397108"/>
    <lineage>
        <taxon>Bacteria</taxon>
        <taxon>Pseudomonadati</taxon>
        <taxon>Pseudomonadota</taxon>
        <taxon>Alphaproteobacteria</taxon>
        <taxon>Rhodobacterales</taxon>
        <taxon>Roseobacteraceae</taxon>
        <taxon>Celeribacter</taxon>
    </lineage>
</organism>
<name>A0A0P0A9P1_9RHOB</name>
<dbReference type="AlphaFoldDB" id="A0A0P0A9P1"/>
<feature type="chain" id="PRO_5006042242" evidence="1">
    <location>
        <begin position="27"/>
        <end position="266"/>
    </location>
</feature>
<evidence type="ECO:0000313" key="3">
    <source>
        <dbReference type="EMBL" id="ALI55283.1"/>
    </source>
</evidence>
<protein>
    <submittedName>
        <fullName evidence="3">Thio:disulfide interchange protein, putative</fullName>
    </submittedName>
</protein>
<feature type="domain" description="Thiol:disulfide interchange protein DsbD N-terminal" evidence="2">
    <location>
        <begin position="41"/>
        <end position="144"/>
    </location>
</feature>
<dbReference type="Pfam" id="PF11412">
    <property type="entry name" value="DsbD_N"/>
    <property type="match status" value="1"/>
</dbReference>
<keyword evidence="1" id="KW-0732">Signal</keyword>
<evidence type="ECO:0000313" key="4">
    <source>
        <dbReference type="Proteomes" id="UP000064920"/>
    </source>
</evidence>
<proteinExistence type="predicted"/>
<evidence type="ECO:0000259" key="2">
    <source>
        <dbReference type="Pfam" id="PF11412"/>
    </source>
</evidence>
<dbReference type="EMBL" id="CP012023">
    <property type="protein sequence ID" value="ALI55283.1"/>
    <property type="molecule type" value="Genomic_DNA"/>
</dbReference>
<dbReference type="InterPro" id="IPR028250">
    <property type="entry name" value="DsbDN"/>
</dbReference>
<keyword evidence="4" id="KW-1185">Reference proteome</keyword>
<dbReference type="PATRIC" id="fig|1397108.4.peg.1367"/>
<dbReference type="Proteomes" id="UP000064920">
    <property type="component" value="Chromosome"/>
</dbReference>
<sequence length="266" mass="28553">MPIFLRHALAVTTIACFTATAAPVTAADEAQVSVLNGWRMDNGHHMAALRISLADGWHTYWRAPGDAGIPPRFDWSASKNVSGVHVHWPTPNVYAQNDMRYVGYEGEVVLPLEIRPTASGAIHLEGVIEFGVCDDICIPMTAQLRLDLDGTAPQSDYPAITASLNDAPTRITDAKCDAAPIEDGLKVTVTLGVPSLGAREIAVIEHPDAAIWVSEAMTTRKDTSTLTAVSELVPPHAKPFMINRSDLTITVIGNGTTYEARGCTGR</sequence>
<gene>
    <name evidence="3" type="ORF">IMCC12053_1335</name>
</gene>
<dbReference type="STRING" id="1397108.IMCC12053_1335"/>
<accession>A0A0P0A9P1</accession>
<reference evidence="3 4" key="1">
    <citation type="submission" date="2015-05" db="EMBL/GenBank/DDBJ databases">
        <authorList>
            <person name="Wang D.B."/>
            <person name="Wang M."/>
        </authorList>
    </citation>
    <scope>NUCLEOTIDE SEQUENCE [LARGE SCALE GENOMIC DNA]</scope>
    <source>
        <strain evidence="3 4">IMCC 12053</strain>
    </source>
</reference>
<dbReference type="KEGG" id="cmar:IMCC12053_1335"/>